<gene>
    <name evidence="2" type="ORF">OIU77_010058</name>
</gene>
<reference evidence="2" key="1">
    <citation type="submission" date="2022-10" db="EMBL/GenBank/DDBJ databases">
        <authorList>
            <person name="Hyden B.L."/>
            <person name="Feng K."/>
            <person name="Yates T."/>
            <person name="Jawdy S."/>
            <person name="Smart L.B."/>
            <person name="Muchero W."/>
        </authorList>
    </citation>
    <scope>NUCLEOTIDE SEQUENCE</scope>
    <source>
        <tissue evidence="2">Shoot tip</tissue>
    </source>
</reference>
<name>A0ABQ9A736_9ROSI</name>
<dbReference type="Proteomes" id="UP001141253">
    <property type="component" value="Chromosome 14"/>
</dbReference>
<dbReference type="EMBL" id="JAPFFI010000022">
    <property type="protein sequence ID" value="KAJ6328288.1"/>
    <property type="molecule type" value="Genomic_DNA"/>
</dbReference>
<evidence type="ECO:0000313" key="2">
    <source>
        <dbReference type="EMBL" id="KAJ6328288.1"/>
    </source>
</evidence>
<accession>A0ABQ9A736</accession>
<reference evidence="2" key="2">
    <citation type="journal article" date="2023" name="Int. J. Mol. Sci.">
        <title>De Novo Assembly and Annotation of 11 Diverse Shrub Willow (Salix) Genomes Reveals Novel Gene Organization in Sex-Linked Regions.</title>
        <authorList>
            <person name="Hyden B."/>
            <person name="Feng K."/>
            <person name="Yates T.B."/>
            <person name="Jawdy S."/>
            <person name="Cereghino C."/>
            <person name="Smart L.B."/>
            <person name="Muchero W."/>
        </authorList>
    </citation>
    <scope>NUCLEOTIDE SEQUENCE</scope>
    <source>
        <tissue evidence="2">Shoot tip</tissue>
    </source>
</reference>
<feature type="compositionally biased region" description="Polar residues" evidence="1">
    <location>
        <begin position="159"/>
        <end position="168"/>
    </location>
</feature>
<evidence type="ECO:0000256" key="1">
    <source>
        <dbReference type="SAM" id="MobiDB-lite"/>
    </source>
</evidence>
<comment type="caution">
    <text evidence="2">The sequence shown here is derived from an EMBL/GenBank/DDBJ whole genome shotgun (WGS) entry which is preliminary data.</text>
</comment>
<feature type="region of interest" description="Disordered" evidence="1">
    <location>
        <begin position="143"/>
        <end position="168"/>
    </location>
</feature>
<proteinExistence type="predicted"/>
<sequence length="168" mass="19070">MITKQAMEANRRGVDPSGQELIEGSTIAGEISPVNHRAPWPLAPPIEGRVKLSDYQKIASKRAADIRYHKKRKIKEDETMEELEKLGKYSVKLDRESRDLKILRDRMEAWVDEENNIILTQLVDNYAGQNTEVQKARINFTGETSTGQDGLKQEMNPVPITSSKFNST</sequence>
<protein>
    <submittedName>
        <fullName evidence="2">Uncharacterized protein</fullName>
    </submittedName>
</protein>
<evidence type="ECO:0000313" key="3">
    <source>
        <dbReference type="Proteomes" id="UP001141253"/>
    </source>
</evidence>
<feature type="region of interest" description="Disordered" evidence="1">
    <location>
        <begin position="1"/>
        <end position="36"/>
    </location>
</feature>
<keyword evidence="3" id="KW-1185">Reference proteome</keyword>
<organism evidence="2 3">
    <name type="scientific">Salix suchowensis</name>
    <dbReference type="NCBI Taxonomy" id="1278906"/>
    <lineage>
        <taxon>Eukaryota</taxon>
        <taxon>Viridiplantae</taxon>
        <taxon>Streptophyta</taxon>
        <taxon>Embryophyta</taxon>
        <taxon>Tracheophyta</taxon>
        <taxon>Spermatophyta</taxon>
        <taxon>Magnoliopsida</taxon>
        <taxon>eudicotyledons</taxon>
        <taxon>Gunneridae</taxon>
        <taxon>Pentapetalae</taxon>
        <taxon>rosids</taxon>
        <taxon>fabids</taxon>
        <taxon>Malpighiales</taxon>
        <taxon>Salicaceae</taxon>
        <taxon>Saliceae</taxon>
        <taxon>Salix</taxon>
    </lineage>
</organism>